<keyword evidence="12" id="KW-1133">Transmembrane helix</keyword>
<evidence type="ECO:0000256" key="1">
    <source>
        <dbReference type="ARBA" id="ARBA00003195"/>
    </source>
</evidence>
<comment type="subunit">
    <text evidence="4">Complex I is composed of 45 different subunits.</text>
</comment>
<dbReference type="GO" id="GO:0032981">
    <property type="term" value="P:mitochondrial respiratory chain complex I assembly"/>
    <property type="evidence" value="ECO:0007669"/>
    <property type="project" value="TreeGrafter"/>
</dbReference>
<evidence type="ECO:0000256" key="5">
    <source>
        <dbReference type="ARBA" id="ARBA00022448"/>
    </source>
</evidence>
<evidence type="ECO:0000256" key="7">
    <source>
        <dbReference type="ARBA" id="ARBA00022792"/>
    </source>
</evidence>
<dbReference type="PANTHER" id="PTHR15223">
    <property type="entry name" value="NADH-UBIQUINONE OXIDOREDUCTASE AGGG SUBUNIT"/>
    <property type="match status" value="1"/>
</dbReference>
<evidence type="ECO:0000256" key="12">
    <source>
        <dbReference type="SAM" id="Phobius"/>
    </source>
</evidence>
<dbReference type="GO" id="GO:0045271">
    <property type="term" value="C:respiratory chain complex I"/>
    <property type="evidence" value="ECO:0007669"/>
    <property type="project" value="InterPro"/>
</dbReference>
<dbReference type="EnsemblMetazoa" id="Aqu2.1.38189_001">
    <property type="protein sequence ID" value="Aqu2.1.38189_001"/>
    <property type="gene ID" value="Aqu2.1.38189"/>
</dbReference>
<keyword evidence="5" id="KW-0813">Transport</keyword>
<dbReference type="InterPro" id="IPR026627">
    <property type="entry name" value="NDUFB2_animal"/>
</dbReference>
<keyword evidence="11 12" id="KW-0472">Membrane</keyword>
<evidence type="ECO:0000256" key="4">
    <source>
        <dbReference type="ARBA" id="ARBA00011533"/>
    </source>
</evidence>
<keyword evidence="8" id="KW-0809">Transit peptide</keyword>
<keyword evidence="10" id="KW-0496">Mitochondrion</keyword>
<organism evidence="13">
    <name type="scientific">Amphimedon queenslandica</name>
    <name type="common">Sponge</name>
    <dbReference type="NCBI Taxonomy" id="400682"/>
    <lineage>
        <taxon>Eukaryota</taxon>
        <taxon>Metazoa</taxon>
        <taxon>Porifera</taxon>
        <taxon>Demospongiae</taxon>
        <taxon>Heteroscleromorpha</taxon>
        <taxon>Haplosclerida</taxon>
        <taxon>Niphatidae</taxon>
        <taxon>Amphimedon</taxon>
    </lineage>
</organism>
<evidence type="ECO:0000256" key="9">
    <source>
        <dbReference type="ARBA" id="ARBA00022982"/>
    </source>
</evidence>
<dbReference type="PANTHER" id="PTHR15223:SF1">
    <property type="entry name" value="NADH DEHYDROGENASE [UBIQUINONE] 1 BETA SUBCOMPLEX SUBUNIT 2, MITOCHONDRIAL"/>
    <property type="match status" value="1"/>
</dbReference>
<comment type="similarity">
    <text evidence="3">Belongs to the complex I NDUFB2 subunit family.</text>
</comment>
<proteinExistence type="inferred from homology"/>
<keyword evidence="9" id="KW-0249">Electron transport</keyword>
<name>A0A1X7VEN7_AMPQE</name>
<dbReference type="Pfam" id="PF14813">
    <property type="entry name" value="NADH_B2"/>
    <property type="match status" value="1"/>
</dbReference>
<dbReference type="AlphaFoldDB" id="A0A1X7VEN7"/>
<keyword evidence="6" id="KW-0679">Respiratory chain</keyword>
<evidence type="ECO:0000256" key="2">
    <source>
        <dbReference type="ARBA" id="ARBA00004443"/>
    </source>
</evidence>
<accession>A0A1X7VEN7</accession>
<reference evidence="13" key="1">
    <citation type="submission" date="2017-05" db="UniProtKB">
        <authorList>
            <consortium name="EnsemblMetazoa"/>
        </authorList>
    </citation>
    <scope>IDENTIFICATION</scope>
</reference>
<keyword evidence="7" id="KW-0999">Mitochondrion inner membrane</keyword>
<dbReference type="InParanoid" id="A0A1X7VEN7"/>
<keyword evidence="12" id="KW-0812">Transmembrane</keyword>
<evidence type="ECO:0000313" key="13">
    <source>
        <dbReference type="EnsemblMetazoa" id="Aqu2.1.38189_001"/>
    </source>
</evidence>
<protein>
    <submittedName>
        <fullName evidence="13">Uncharacterized protein</fullName>
    </submittedName>
</protein>
<dbReference type="GO" id="GO:0005743">
    <property type="term" value="C:mitochondrial inner membrane"/>
    <property type="evidence" value="ECO:0007669"/>
    <property type="project" value="UniProtKB-SubCell"/>
</dbReference>
<evidence type="ECO:0000256" key="11">
    <source>
        <dbReference type="ARBA" id="ARBA00023136"/>
    </source>
</evidence>
<evidence type="ECO:0000256" key="6">
    <source>
        <dbReference type="ARBA" id="ARBA00022660"/>
    </source>
</evidence>
<comment type="function">
    <text evidence="1">Accessory subunit of the mitochondrial membrane respiratory chain NADH dehydrogenase (Complex I), that is believed not to be involved in catalysis. Complex I functions in the transfer of electrons from NADH to the respiratory chain. The immediate electron acceptor for the enzyme is believed to be ubiquinone.</text>
</comment>
<evidence type="ECO:0000256" key="3">
    <source>
        <dbReference type="ARBA" id="ARBA00005923"/>
    </source>
</evidence>
<evidence type="ECO:0000256" key="8">
    <source>
        <dbReference type="ARBA" id="ARBA00022946"/>
    </source>
</evidence>
<evidence type="ECO:0000256" key="10">
    <source>
        <dbReference type="ARBA" id="ARBA00023128"/>
    </source>
</evidence>
<feature type="transmembrane region" description="Helical" evidence="12">
    <location>
        <begin position="12"/>
        <end position="29"/>
    </location>
</feature>
<sequence>MRSSFHPPSRSHVLVAKGLGATMWCWIFWRFKHDWGDVFGHHDSIEPPPLDK</sequence>
<comment type="subcellular location">
    <subcellularLocation>
        <location evidence="2">Mitochondrion inner membrane</location>
        <topology evidence="2">Peripheral membrane protein</topology>
        <orientation evidence="2">Matrix side</orientation>
    </subcellularLocation>
</comment>